<evidence type="ECO:0000256" key="1">
    <source>
        <dbReference type="SAM" id="SignalP"/>
    </source>
</evidence>
<dbReference type="AlphaFoldDB" id="A0AAD5SV22"/>
<keyword evidence="3" id="KW-1185">Reference proteome</keyword>
<proteinExistence type="predicted"/>
<accession>A0AAD5SV22</accession>
<comment type="caution">
    <text evidence="2">The sequence shown here is derived from an EMBL/GenBank/DDBJ whole genome shotgun (WGS) entry which is preliminary data.</text>
</comment>
<dbReference type="EMBL" id="JADGJH010003476">
    <property type="protein sequence ID" value="KAJ3090666.1"/>
    <property type="molecule type" value="Genomic_DNA"/>
</dbReference>
<protein>
    <submittedName>
        <fullName evidence="2">Uncharacterized protein</fullName>
    </submittedName>
</protein>
<feature type="chain" id="PRO_5041955578" evidence="1">
    <location>
        <begin position="26"/>
        <end position="171"/>
    </location>
</feature>
<organism evidence="2 3">
    <name type="scientific">Physocladia obscura</name>
    <dbReference type="NCBI Taxonomy" id="109957"/>
    <lineage>
        <taxon>Eukaryota</taxon>
        <taxon>Fungi</taxon>
        <taxon>Fungi incertae sedis</taxon>
        <taxon>Chytridiomycota</taxon>
        <taxon>Chytridiomycota incertae sedis</taxon>
        <taxon>Chytridiomycetes</taxon>
        <taxon>Chytridiales</taxon>
        <taxon>Chytriomycetaceae</taxon>
        <taxon>Physocladia</taxon>
    </lineage>
</organism>
<evidence type="ECO:0000313" key="3">
    <source>
        <dbReference type="Proteomes" id="UP001211907"/>
    </source>
</evidence>
<evidence type="ECO:0000313" key="2">
    <source>
        <dbReference type="EMBL" id="KAJ3090666.1"/>
    </source>
</evidence>
<feature type="signal peptide" evidence="1">
    <location>
        <begin position="1"/>
        <end position="25"/>
    </location>
</feature>
<gene>
    <name evidence="2" type="ORF">HK100_007374</name>
</gene>
<name>A0AAD5SV22_9FUNG</name>
<dbReference type="Proteomes" id="UP001211907">
    <property type="component" value="Unassembled WGS sequence"/>
</dbReference>
<keyword evidence="1" id="KW-0732">Signal</keyword>
<sequence>MPEHKIKFFDFVFAFVLIQGPVVRADRDHVPGGGWSAARTRAVTALHAKHGLRQDVASGGAGRAACGAAPRDAADGLRQRGAPVAVKLPTTPCAKLAPRASSTSANGWAIPGSNPNLPDDLNSMFRKFSVFLCPAEPYVPITAKTVERRFDHHNLLKTVELNWNLGTLGSF</sequence>
<reference evidence="2" key="1">
    <citation type="submission" date="2020-05" db="EMBL/GenBank/DDBJ databases">
        <title>Phylogenomic resolution of chytrid fungi.</title>
        <authorList>
            <person name="Stajich J.E."/>
            <person name="Amses K."/>
            <person name="Simmons R."/>
            <person name="Seto K."/>
            <person name="Myers J."/>
            <person name="Bonds A."/>
            <person name="Quandt C.A."/>
            <person name="Barry K."/>
            <person name="Liu P."/>
            <person name="Grigoriev I."/>
            <person name="Longcore J.E."/>
            <person name="James T.Y."/>
        </authorList>
    </citation>
    <scope>NUCLEOTIDE SEQUENCE</scope>
    <source>
        <strain evidence="2">JEL0513</strain>
    </source>
</reference>